<evidence type="ECO:0000256" key="1">
    <source>
        <dbReference type="SAM" id="MobiDB-lite"/>
    </source>
</evidence>
<feature type="chain" id="PRO_5002419270" description="Transmembrane protein" evidence="3">
    <location>
        <begin position="42"/>
        <end position="655"/>
    </location>
</feature>
<feature type="transmembrane region" description="Helical" evidence="2">
    <location>
        <begin position="319"/>
        <end position="346"/>
    </location>
</feature>
<sequence length="655" mass="68915">MTGRVNCWYERHPWVGRPLVLTLMIQLGALLATAAAPPAFASSNAAALNWTGVKDAEGVPIGNYYLAAINLSKQAKDAAPEVTVNPVTWFDWLDKVTTGLIDAAVASFFLTLEAGLFTALLAISVWLFRLAAKSVWLTFFGALARPFVDAMLIVVNKAGLLLWLLPIAVFAGALTVMNGARGRGWMMILSAFMVATVGVLLLSDPVALMYGDDGLLATGRSAAFQVAEAAVHNGAITGAHAARDNNGQLEIFTSDLISAVARGPFQLWQYGHTLTGRCDQTWTQIMLTHPSEDAPIKAMQACGDVEAARYAANLNGNNAWLGLLLCASAFLFTAFLLMAGGALVMVPARAMYRVIKAPVDIYIGIPEGPGRAWMLHALKLFAFMLLEMFVYTLFVCIAGMAMSRVVTHPLPADLGGNNPVAKMLMFAASSCVTIGLFRTMRADLFGVAQRQGTLSRLGWTAAGAAASVVGGRGVTEALKRIQDRRAHRNSPPWEDLQSKIGEVAQAVGASSHGFDSISADKSGGADAQSGGHTVNSGGQPSGDDSPPAGSASGAPRPVPKPTSLSRPQTRQDKSTPADRGKGGRQAPVVAGQRRKPVPAATSGGAGPRGAGLDTINADRGRGPTDQGGTGKPRPQRPTGERGMDTMNPNQHERGV</sequence>
<name>A0A0E4CRA6_MYCLN</name>
<feature type="compositionally biased region" description="Low complexity" evidence="1">
    <location>
        <begin position="536"/>
        <end position="555"/>
    </location>
</feature>
<reference evidence="4 5" key="1">
    <citation type="submission" date="2015-03" db="EMBL/GenBank/DDBJ databases">
        <authorList>
            <person name="Urmite Genomes"/>
        </authorList>
    </citation>
    <scope>NUCLEOTIDE SEQUENCE [LARGE SCALE GENOMIC DNA]</scope>
    <source>
        <strain evidence="4 5">CSUR P1491</strain>
    </source>
</reference>
<keyword evidence="3" id="KW-0732">Signal</keyword>
<protein>
    <recommendedName>
        <fullName evidence="6">Transmembrane protein</fullName>
    </recommendedName>
</protein>
<keyword evidence="2" id="KW-0812">Transmembrane</keyword>
<organism evidence="4 5">
    <name type="scientific">Mycobacterium lentiflavum</name>
    <dbReference type="NCBI Taxonomy" id="141349"/>
    <lineage>
        <taxon>Bacteria</taxon>
        <taxon>Bacillati</taxon>
        <taxon>Actinomycetota</taxon>
        <taxon>Actinomycetes</taxon>
        <taxon>Mycobacteriales</taxon>
        <taxon>Mycobacteriaceae</taxon>
        <taxon>Mycobacterium</taxon>
        <taxon>Mycobacterium simiae complex</taxon>
    </lineage>
</organism>
<evidence type="ECO:0008006" key="6">
    <source>
        <dbReference type="Google" id="ProtNLM"/>
    </source>
</evidence>
<proteinExistence type="predicted"/>
<evidence type="ECO:0000256" key="2">
    <source>
        <dbReference type="SAM" id="Phobius"/>
    </source>
</evidence>
<evidence type="ECO:0000256" key="3">
    <source>
        <dbReference type="SAM" id="SignalP"/>
    </source>
</evidence>
<evidence type="ECO:0000313" key="4">
    <source>
        <dbReference type="EMBL" id="CQD24223.1"/>
    </source>
</evidence>
<accession>A0A0E4CRA6</accession>
<feature type="signal peptide" evidence="3">
    <location>
        <begin position="1"/>
        <end position="41"/>
    </location>
</feature>
<evidence type="ECO:0000313" key="5">
    <source>
        <dbReference type="Proteomes" id="UP000199251"/>
    </source>
</evidence>
<feature type="region of interest" description="Disordered" evidence="1">
    <location>
        <begin position="511"/>
        <end position="655"/>
    </location>
</feature>
<dbReference type="EMBL" id="CTEE01000002">
    <property type="protein sequence ID" value="CQD24223.1"/>
    <property type="molecule type" value="Genomic_DNA"/>
</dbReference>
<dbReference type="Proteomes" id="UP000199251">
    <property type="component" value="Unassembled WGS sequence"/>
</dbReference>
<keyword evidence="2" id="KW-0472">Membrane</keyword>
<feature type="transmembrane region" description="Helical" evidence="2">
    <location>
        <begin position="160"/>
        <end position="177"/>
    </location>
</feature>
<dbReference type="STRING" id="141349.BN1232_06111"/>
<dbReference type="OrthoDB" id="4493164at2"/>
<dbReference type="RefSeq" id="WP_090609890.1">
    <property type="nucleotide sequence ID" value="NZ_CTEE01000002.1"/>
</dbReference>
<keyword evidence="2" id="KW-1133">Transmembrane helix</keyword>
<feature type="transmembrane region" description="Helical" evidence="2">
    <location>
        <begin position="103"/>
        <end position="128"/>
    </location>
</feature>
<gene>
    <name evidence="4" type="ORF">BN1232_06111</name>
</gene>
<feature type="transmembrane region" description="Helical" evidence="2">
    <location>
        <begin position="380"/>
        <end position="403"/>
    </location>
</feature>
<feature type="transmembrane region" description="Helical" evidence="2">
    <location>
        <begin position="135"/>
        <end position="154"/>
    </location>
</feature>
<feature type="transmembrane region" description="Helical" evidence="2">
    <location>
        <begin position="184"/>
        <end position="203"/>
    </location>
</feature>
<feature type="compositionally biased region" description="Basic and acidic residues" evidence="1">
    <location>
        <begin position="569"/>
        <end position="581"/>
    </location>
</feature>
<dbReference type="AlphaFoldDB" id="A0A0E4CRA6"/>